<dbReference type="AlphaFoldDB" id="A0A067CI90"/>
<dbReference type="VEuPathDB" id="FungiDB:SPRG_04366"/>
<keyword evidence="2" id="KW-1185">Reference proteome</keyword>
<dbReference type="GeneID" id="24126815"/>
<evidence type="ECO:0000313" key="2">
    <source>
        <dbReference type="Proteomes" id="UP000030745"/>
    </source>
</evidence>
<dbReference type="EMBL" id="KK583201">
    <property type="protein sequence ID" value="KDO30464.1"/>
    <property type="molecule type" value="Genomic_DNA"/>
</dbReference>
<protein>
    <submittedName>
        <fullName evidence="1">Uncharacterized protein</fullName>
    </submittedName>
</protein>
<name>A0A067CI90_SAPPC</name>
<sequence length="67" mass="7389">MEFFRQACTRPRVFNESYVRCHQNQGLKLVRYTPPSLACRLEVCVAAFRTAAPSAAHTAVAAAAVHP</sequence>
<organism evidence="1 2">
    <name type="scientific">Saprolegnia parasitica (strain CBS 223.65)</name>
    <dbReference type="NCBI Taxonomy" id="695850"/>
    <lineage>
        <taxon>Eukaryota</taxon>
        <taxon>Sar</taxon>
        <taxon>Stramenopiles</taxon>
        <taxon>Oomycota</taxon>
        <taxon>Saprolegniomycetes</taxon>
        <taxon>Saprolegniales</taxon>
        <taxon>Saprolegniaceae</taxon>
        <taxon>Saprolegnia</taxon>
    </lineage>
</organism>
<gene>
    <name evidence="1" type="ORF">SPRG_04366</name>
</gene>
<dbReference type="KEGG" id="spar:SPRG_04366"/>
<proteinExistence type="predicted"/>
<reference evidence="1 2" key="1">
    <citation type="journal article" date="2013" name="PLoS Genet.">
        <title>Distinctive expansion of potential virulence genes in the genome of the oomycete fish pathogen Saprolegnia parasitica.</title>
        <authorList>
            <person name="Jiang R.H."/>
            <person name="de Bruijn I."/>
            <person name="Haas B.J."/>
            <person name="Belmonte R."/>
            <person name="Lobach L."/>
            <person name="Christie J."/>
            <person name="van den Ackerveken G."/>
            <person name="Bottin A."/>
            <person name="Bulone V."/>
            <person name="Diaz-Moreno S.M."/>
            <person name="Dumas B."/>
            <person name="Fan L."/>
            <person name="Gaulin E."/>
            <person name="Govers F."/>
            <person name="Grenville-Briggs L.J."/>
            <person name="Horner N.R."/>
            <person name="Levin J.Z."/>
            <person name="Mammella M."/>
            <person name="Meijer H.J."/>
            <person name="Morris P."/>
            <person name="Nusbaum C."/>
            <person name="Oome S."/>
            <person name="Phillips A.J."/>
            <person name="van Rooyen D."/>
            <person name="Rzeszutek E."/>
            <person name="Saraiva M."/>
            <person name="Secombes C.J."/>
            <person name="Seidl M.F."/>
            <person name="Snel B."/>
            <person name="Stassen J.H."/>
            <person name="Sykes S."/>
            <person name="Tripathy S."/>
            <person name="van den Berg H."/>
            <person name="Vega-Arreguin J.C."/>
            <person name="Wawra S."/>
            <person name="Young S.K."/>
            <person name="Zeng Q."/>
            <person name="Dieguez-Uribeondo J."/>
            <person name="Russ C."/>
            <person name="Tyler B.M."/>
            <person name="van West P."/>
        </authorList>
    </citation>
    <scope>NUCLEOTIDE SEQUENCE [LARGE SCALE GENOMIC DNA]</scope>
    <source>
        <strain evidence="1 2">CBS 223.65</strain>
    </source>
</reference>
<dbReference type="RefSeq" id="XP_012198686.1">
    <property type="nucleotide sequence ID" value="XM_012343296.1"/>
</dbReference>
<accession>A0A067CI90</accession>
<evidence type="ECO:0000313" key="1">
    <source>
        <dbReference type="EMBL" id="KDO30464.1"/>
    </source>
</evidence>
<dbReference type="Proteomes" id="UP000030745">
    <property type="component" value="Unassembled WGS sequence"/>
</dbReference>